<evidence type="ECO:0000259" key="2">
    <source>
        <dbReference type="PROSITE" id="PS51898"/>
    </source>
</evidence>
<organism evidence="3 4">
    <name type="scientific">Sporosarcina limicola</name>
    <dbReference type="NCBI Taxonomy" id="34101"/>
    <lineage>
        <taxon>Bacteria</taxon>
        <taxon>Bacillati</taxon>
        <taxon>Bacillota</taxon>
        <taxon>Bacilli</taxon>
        <taxon>Bacillales</taxon>
        <taxon>Caryophanaceae</taxon>
        <taxon>Sporosarcina</taxon>
    </lineage>
</organism>
<name>A0A927RDI2_9BACL</name>
<keyword evidence="4" id="KW-1185">Reference proteome</keyword>
<sequence length="108" mass="12693">MKNKLKYGTHYSESEHVYAKERVSIITPSVFKYNTRKMQEVLGIEFNFHTLRHTHATMLMENGAKVKEIQARLGHSRSSITMDTYSHLTQKMKNESVDIFEQAMREIK</sequence>
<comment type="caution">
    <text evidence="3">The sequence shown here is derived from an EMBL/GenBank/DDBJ whole genome shotgun (WGS) entry which is preliminary data.</text>
</comment>
<dbReference type="Proteomes" id="UP000658225">
    <property type="component" value="Unassembled WGS sequence"/>
</dbReference>
<dbReference type="PROSITE" id="PS51898">
    <property type="entry name" value="TYR_RECOMBINASE"/>
    <property type="match status" value="1"/>
</dbReference>
<feature type="domain" description="Tyr recombinase" evidence="2">
    <location>
        <begin position="1"/>
        <end position="98"/>
    </location>
</feature>
<gene>
    <name evidence="3" type="ORF">H4683_000771</name>
</gene>
<dbReference type="Pfam" id="PF00589">
    <property type="entry name" value="Phage_integrase"/>
    <property type="match status" value="1"/>
</dbReference>
<protein>
    <submittedName>
        <fullName evidence="3">Integrase</fullName>
    </submittedName>
</protein>
<dbReference type="AlphaFoldDB" id="A0A927RDI2"/>
<keyword evidence="1" id="KW-0233">DNA recombination</keyword>
<dbReference type="EMBL" id="JADBEL010000003">
    <property type="protein sequence ID" value="MBE1553697.1"/>
    <property type="molecule type" value="Genomic_DNA"/>
</dbReference>
<dbReference type="SUPFAM" id="SSF56349">
    <property type="entry name" value="DNA breaking-rejoining enzymes"/>
    <property type="match status" value="1"/>
</dbReference>
<dbReference type="InterPro" id="IPR002104">
    <property type="entry name" value="Integrase_catalytic"/>
</dbReference>
<dbReference type="Gene3D" id="1.10.443.10">
    <property type="entry name" value="Intergrase catalytic core"/>
    <property type="match status" value="1"/>
</dbReference>
<dbReference type="InterPro" id="IPR011010">
    <property type="entry name" value="DNA_brk_join_enz"/>
</dbReference>
<dbReference type="GO" id="GO:0006310">
    <property type="term" value="P:DNA recombination"/>
    <property type="evidence" value="ECO:0007669"/>
    <property type="project" value="UniProtKB-KW"/>
</dbReference>
<dbReference type="GO" id="GO:0015074">
    <property type="term" value="P:DNA integration"/>
    <property type="evidence" value="ECO:0007669"/>
    <property type="project" value="InterPro"/>
</dbReference>
<proteinExistence type="predicted"/>
<evidence type="ECO:0000313" key="3">
    <source>
        <dbReference type="EMBL" id="MBE1553697.1"/>
    </source>
</evidence>
<dbReference type="InterPro" id="IPR013762">
    <property type="entry name" value="Integrase-like_cat_sf"/>
</dbReference>
<evidence type="ECO:0000256" key="1">
    <source>
        <dbReference type="ARBA" id="ARBA00023172"/>
    </source>
</evidence>
<accession>A0A927RDI2</accession>
<dbReference type="GO" id="GO:0003677">
    <property type="term" value="F:DNA binding"/>
    <property type="evidence" value="ECO:0007669"/>
    <property type="project" value="InterPro"/>
</dbReference>
<evidence type="ECO:0000313" key="4">
    <source>
        <dbReference type="Proteomes" id="UP000658225"/>
    </source>
</evidence>
<reference evidence="3" key="1">
    <citation type="submission" date="2020-10" db="EMBL/GenBank/DDBJ databases">
        <title>Genomic Encyclopedia of Type Strains, Phase IV (KMG-IV): sequencing the most valuable type-strain genomes for metagenomic binning, comparative biology and taxonomic classification.</title>
        <authorList>
            <person name="Goeker M."/>
        </authorList>
    </citation>
    <scope>NUCLEOTIDE SEQUENCE</scope>
    <source>
        <strain evidence="3">DSM 13886</strain>
    </source>
</reference>